<protein>
    <submittedName>
        <fullName evidence="1">Uncharacterized protein</fullName>
    </submittedName>
</protein>
<dbReference type="OrthoDB" id="4374814at2759"/>
<reference evidence="1" key="1">
    <citation type="submission" date="2021-07" db="EMBL/GenBank/DDBJ databases">
        <authorList>
            <person name="Branca A.L. A."/>
        </authorList>
    </citation>
    <scope>NUCLEOTIDE SEQUENCE</scope>
</reference>
<organism evidence="1 2">
    <name type="scientific">Penicillium nalgiovense</name>
    <dbReference type="NCBI Taxonomy" id="60175"/>
    <lineage>
        <taxon>Eukaryota</taxon>
        <taxon>Fungi</taxon>
        <taxon>Dikarya</taxon>
        <taxon>Ascomycota</taxon>
        <taxon>Pezizomycotina</taxon>
        <taxon>Eurotiomycetes</taxon>
        <taxon>Eurotiomycetidae</taxon>
        <taxon>Eurotiales</taxon>
        <taxon>Aspergillaceae</taxon>
        <taxon>Penicillium</taxon>
    </lineage>
</organism>
<dbReference type="EMBL" id="CAJVNV010000285">
    <property type="protein sequence ID" value="CAG8143051.1"/>
    <property type="molecule type" value="Genomic_DNA"/>
</dbReference>
<evidence type="ECO:0000313" key="1">
    <source>
        <dbReference type="EMBL" id="CAG8143051.1"/>
    </source>
</evidence>
<accession>A0A9W4HSR5</accession>
<evidence type="ECO:0000313" key="2">
    <source>
        <dbReference type="Proteomes" id="UP001153461"/>
    </source>
</evidence>
<dbReference type="Proteomes" id="UP001153461">
    <property type="component" value="Unassembled WGS sequence"/>
</dbReference>
<sequence>MNKRYPRVPVTRVECEASTCVVFSFSPIPMGSHALYHSHMTIGGIDIESIRLCTSGHVLMRLPVTYSKFQLAYTTCVFRHSKIMKE</sequence>
<name>A0A9W4HSR5_PENNA</name>
<gene>
    <name evidence="1" type="ORF">PNAL_LOCUS5876</name>
</gene>
<comment type="caution">
    <text evidence="1">The sequence shown here is derived from an EMBL/GenBank/DDBJ whole genome shotgun (WGS) entry which is preliminary data.</text>
</comment>
<proteinExistence type="predicted"/>
<dbReference type="AlphaFoldDB" id="A0A9W4HSR5"/>